<dbReference type="EMBL" id="PKPP01000207">
    <property type="protein sequence ID" value="PWA95974.1"/>
    <property type="molecule type" value="Genomic_DNA"/>
</dbReference>
<organism evidence="1 2">
    <name type="scientific">Artemisia annua</name>
    <name type="common">Sweet wormwood</name>
    <dbReference type="NCBI Taxonomy" id="35608"/>
    <lineage>
        <taxon>Eukaryota</taxon>
        <taxon>Viridiplantae</taxon>
        <taxon>Streptophyta</taxon>
        <taxon>Embryophyta</taxon>
        <taxon>Tracheophyta</taxon>
        <taxon>Spermatophyta</taxon>
        <taxon>Magnoliopsida</taxon>
        <taxon>eudicotyledons</taxon>
        <taxon>Gunneridae</taxon>
        <taxon>Pentapetalae</taxon>
        <taxon>asterids</taxon>
        <taxon>campanulids</taxon>
        <taxon>Asterales</taxon>
        <taxon>Asteraceae</taxon>
        <taxon>Asteroideae</taxon>
        <taxon>Anthemideae</taxon>
        <taxon>Artemisiinae</taxon>
        <taxon>Artemisia</taxon>
    </lineage>
</organism>
<dbReference type="PANTHER" id="PTHR36704:SF1">
    <property type="entry name" value="OS06G0239700 PROTEIN"/>
    <property type="match status" value="1"/>
</dbReference>
<evidence type="ECO:0000313" key="2">
    <source>
        <dbReference type="Proteomes" id="UP000245207"/>
    </source>
</evidence>
<dbReference type="PANTHER" id="PTHR36704">
    <property type="entry name" value="PROTEIN, PUTATIVE-RELATED"/>
    <property type="match status" value="1"/>
</dbReference>
<dbReference type="AlphaFoldDB" id="A0A2U1QD97"/>
<gene>
    <name evidence="1" type="ORF">CTI12_AA044330</name>
</gene>
<dbReference type="STRING" id="35608.A0A2U1QD97"/>
<accession>A0A2U1QD97</accession>
<reference evidence="1 2" key="1">
    <citation type="journal article" date="2018" name="Mol. Plant">
        <title>The genome of Artemisia annua provides insight into the evolution of Asteraceae family and artemisinin biosynthesis.</title>
        <authorList>
            <person name="Shen Q."/>
            <person name="Zhang L."/>
            <person name="Liao Z."/>
            <person name="Wang S."/>
            <person name="Yan T."/>
            <person name="Shi P."/>
            <person name="Liu M."/>
            <person name="Fu X."/>
            <person name="Pan Q."/>
            <person name="Wang Y."/>
            <person name="Lv Z."/>
            <person name="Lu X."/>
            <person name="Zhang F."/>
            <person name="Jiang W."/>
            <person name="Ma Y."/>
            <person name="Chen M."/>
            <person name="Hao X."/>
            <person name="Li L."/>
            <person name="Tang Y."/>
            <person name="Lv G."/>
            <person name="Zhou Y."/>
            <person name="Sun X."/>
            <person name="Brodelius P.E."/>
            <person name="Rose J.K.C."/>
            <person name="Tang K."/>
        </authorList>
    </citation>
    <scope>NUCLEOTIDE SEQUENCE [LARGE SCALE GENOMIC DNA]</scope>
    <source>
        <strain evidence="2">cv. Huhao1</strain>
        <tissue evidence="1">Leaf</tissue>
    </source>
</reference>
<evidence type="ECO:0000313" key="1">
    <source>
        <dbReference type="EMBL" id="PWA95974.1"/>
    </source>
</evidence>
<dbReference type="Proteomes" id="UP000245207">
    <property type="component" value="Unassembled WGS sequence"/>
</dbReference>
<dbReference type="OrthoDB" id="1928683at2759"/>
<keyword evidence="2" id="KW-1185">Reference proteome</keyword>
<comment type="caution">
    <text evidence="1">The sequence shown here is derived from an EMBL/GenBank/DDBJ whole genome shotgun (WGS) entry which is preliminary data.</text>
</comment>
<name>A0A2U1QD97_ARTAN</name>
<protein>
    <submittedName>
        <fullName evidence="1">Uncharacterized protein</fullName>
    </submittedName>
</protein>
<proteinExistence type="predicted"/>
<sequence>MFSFDWLRWQLPNTDNSYSASTANELCIDKYTPISPEKLKAAAVGLSQIAKAFATATALVFGGPTLTFGHAVSQLELHTTDDIRTKGRYR</sequence>